<dbReference type="STRING" id="1348114.OM33_15940"/>
<dbReference type="InterPro" id="IPR001173">
    <property type="entry name" value="Glyco_trans_2-like"/>
</dbReference>
<evidence type="ECO:0000313" key="3">
    <source>
        <dbReference type="Proteomes" id="UP000030341"/>
    </source>
</evidence>
<dbReference type="HOGENOM" id="CLU_025996_0_5_6"/>
<dbReference type="Proteomes" id="UP000030341">
    <property type="component" value="Chromosome 2"/>
</dbReference>
<dbReference type="EMBL" id="CP009889">
    <property type="protein sequence ID" value="AIY66630.1"/>
    <property type="molecule type" value="Genomic_DNA"/>
</dbReference>
<keyword evidence="3" id="KW-1185">Reference proteome</keyword>
<dbReference type="InterPro" id="IPR029044">
    <property type="entry name" value="Nucleotide-diphossugar_trans"/>
</dbReference>
<dbReference type="SUPFAM" id="SSF53448">
    <property type="entry name" value="Nucleotide-diphospho-sugar transferases"/>
    <property type="match status" value="1"/>
</dbReference>
<feature type="domain" description="Glycosyltransferase 2-like" evidence="1">
    <location>
        <begin position="4"/>
        <end position="137"/>
    </location>
</feature>
<dbReference type="RefSeq" id="WP_040135010.1">
    <property type="nucleotide sequence ID" value="NZ_CP009889.1"/>
</dbReference>
<dbReference type="Gene3D" id="3.90.550.10">
    <property type="entry name" value="Spore Coat Polysaccharide Biosynthesis Protein SpsA, Chain A"/>
    <property type="match status" value="1"/>
</dbReference>
<dbReference type="InterPro" id="IPR050834">
    <property type="entry name" value="Glycosyltransf_2"/>
</dbReference>
<sequence>MLVTVYMPTHNRAEMLETAINSVLAQSYQPIELIVVNDGSKDNTDDVLRRYEKEHGIKVITNETAKGACASRNLAIKAARGELITGLDDDDKFLPNHIAQLVENFDSNYAFITSPVLENQGNRTIKRTLDTGIITLDDMLYYNKAGNQVLTLTERLKSIGGFDENLPAFQDYDIWLRLCQQFGDGLKLSEPTYQLNTAHELNRISSSSQKRLDALDIFFAKHQHLMSSKQQKAFQFLRFHISGKQLSIKDFFAIISTKNYKRVIALLLKQRLPFIKKLIDRFRYKKT</sequence>
<dbReference type="PANTHER" id="PTHR43685">
    <property type="entry name" value="GLYCOSYLTRANSFERASE"/>
    <property type="match status" value="1"/>
</dbReference>
<proteinExistence type="predicted"/>
<dbReference type="eggNOG" id="COG0463">
    <property type="taxonomic scope" value="Bacteria"/>
</dbReference>
<evidence type="ECO:0000259" key="1">
    <source>
        <dbReference type="Pfam" id="PF00535"/>
    </source>
</evidence>
<accession>A0A0A7EJ01</accession>
<organism evidence="2 3">
    <name type="scientific">Pseudoalteromonas piratica</name>
    <dbReference type="NCBI Taxonomy" id="1348114"/>
    <lineage>
        <taxon>Bacteria</taxon>
        <taxon>Pseudomonadati</taxon>
        <taxon>Pseudomonadota</taxon>
        <taxon>Gammaproteobacteria</taxon>
        <taxon>Alteromonadales</taxon>
        <taxon>Pseudoalteromonadaceae</taxon>
        <taxon>Pseudoalteromonas</taxon>
    </lineage>
</organism>
<dbReference type="AlphaFoldDB" id="A0A0A7EJ01"/>
<dbReference type="OrthoDB" id="9802649at2"/>
<dbReference type="PANTHER" id="PTHR43685:SF2">
    <property type="entry name" value="GLYCOSYLTRANSFERASE 2-LIKE DOMAIN-CONTAINING PROTEIN"/>
    <property type="match status" value="1"/>
</dbReference>
<evidence type="ECO:0000313" key="2">
    <source>
        <dbReference type="EMBL" id="AIY66630.1"/>
    </source>
</evidence>
<protein>
    <recommendedName>
        <fullName evidence="1">Glycosyltransferase 2-like domain-containing protein</fullName>
    </recommendedName>
</protein>
<dbReference type="KEGG" id="pseo:OM33_15940"/>
<gene>
    <name evidence="2" type="ORF">OM33_15940</name>
</gene>
<dbReference type="CDD" id="cd00761">
    <property type="entry name" value="Glyco_tranf_GTA_type"/>
    <property type="match status" value="1"/>
</dbReference>
<dbReference type="Pfam" id="PF00535">
    <property type="entry name" value="Glycos_transf_2"/>
    <property type="match status" value="1"/>
</dbReference>
<name>A0A0A7EJ01_9GAMM</name>
<reference evidence="2 3" key="1">
    <citation type="submission" date="2014-11" db="EMBL/GenBank/DDBJ databases">
        <title>Complete Genome Sequence of Pseudoalteromonas sp. Strain OCN003 Isolated from Kaneohe Bay, Oahu, Hawaii.</title>
        <authorList>
            <person name="Beurmann S."/>
            <person name="Videau P."/>
            <person name="Ushijima B."/>
            <person name="Smith A.M."/>
            <person name="Aeby G.S."/>
            <person name="Callahan S.M."/>
            <person name="Belcaid M."/>
        </authorList>
    </citation>
    <scope>NUCLEOTIDE SEQUENCE [LARGE SCALE GENOMIC DNA]</scope>
    <source>
        <strain evidence="2 3">OCN003</strain>
    </source>
</reference>